<dbReference type="InterPro" id="IPR029058">
    <property type="entry name" value="AB_hydrolase_fold"/>
</dbReference>
<dbReference type="InterPro" id="IPR000073">
    <property type="entry name" value="AB_hydrolase_1"/>
</dbReference>
<dbReference type="PANTHER" id="PTHR43798">
    <property type="entry name" value="MONOACYLGLYCEROL LIPASE"/>
    <property type="match status" value="1"/>
</dbReference>
<reference evidence="3 4" key="1">
    <citation type="submission" date="2013-04" db="EMBL/GenBank/DDBJ databases">
        <title>Oceanococcus atlanticus 22II-S10r2 Genome Sequencing.</title>
        <authorList>
            <person name="Lai Q."/>
            <person name="Li G."/>
            <person name="Shao Z."/>
        </authorList>
    </citation>
    <scope>NUCLEOTIDE SEQUENCE [LARGE SCALE GENOMIC DNA]</scope>
    <source>
        <strain evidence="3 4">22II-S10r2</strain>
    </source>
</reference>
<name>A0A1Y1SHF9_9GAMM</name>
<dbReference type="Proteomes" id="UP000192342">
    <property type="component" value="Unassembled WGS sequence"/>
</dbReference>
<dbReference type="AlphaFoldDB" id="A0A1Y1SHF9"/>
<dbReference type="EMBL" id="AQQV01000001">
    <property type="protein sequence ID" value="ORE88751.1"/>
    <property type="molecule type" value="Genomic_DNA"/>
</dbReference>
<dbReference type="STRING" id="1317117.ATO7_02710"/>
<dbReference type="Gene3D" id="3.40.50.1820">
    <property type="entry name" value="alpha/beta hydrolase"/>
    <property type="match status" value="1"/>
</dbReference>
<dbReference type="PANTHER" id="PTHR43798:SF31">
    <property type="entry name" value="AB HYDROLASE SUPERFAMILY PROTEIN YCLE"/>
    <property type="match status" value="1"/>
</dbReference>
<dbReference type="InterPro" id="IPR050266">
    <property type="entry name" value="AB_hydrolase_sf"/>
</dbReference>
<dbReference type="OrthoDB" id="9796770at2"/>
<sequence>MSELPIPQAHYVNANGLKIHYLDEGQGQPVVFLHGSGPGASGYSNFKMNYPQLAAAGYRCIVPDLPGYGRSDKPEDAQYINDYFIATLHAFIAALDLGPVTLLGNSLGGAIALGYALAYPDEVSRLILMAPGGVEEREAYFEMEGIKRMMALFAQGPLDHDSMRKLLGFQLFDATQVSDAVVNERVAVCALQPSTVLSTMRVPNYTERLGEIKCPTLAFWGMNDQFNPLSGAQKVAAGIADCKMVLVNQCGHWVMVEHQDFFNRSCIDFLNHS</sequence>
<dbReference type="PRINTS" id="PR00111">
    <property type="entry name" value="ABHYDROLASE"/>
</dbReference>
<proteinExistence type="predicted"/>
<evidence type="ECO:0000313" key="3">
    <source>
        <dbReference type="EMBL" id="ORE88751.1"/>
    </source>
</evidence>
<protein>
    <submittedName>
        <fullName evidence="3">Hydrolase acting on oxygenated substrates (Epoxide hydrolase)</fullName>
    </submittedName>
</protein>
<dbReference type="GO" id="GO:0016787">
    <property type="term" value="F:hydrolase activity"/>
    <property type="evidence" value="ECO:0007669"/>
    <property type="project" value="UniProtKB-KW"/>
</dbReference>
<organism evidence="3 4">
    <name type="scientific">Oceanococcus atlanticus</name>
    <dbReference type="NCBI Taxonomy" id="1317117"/>
    <lineage>
        <taxon>Bacteria</taxon>
        <taxon>Pseudomonadati</taxon>
        <taxon>Pseudomonadota</taxon>
        <taxon>Gammaproteobacteria</taxon>
        <taxon>Chromatiales</taxon>
        <taxon>Oceanococcaceae</taxon>
        <taxon>Oceanococcus</taxon>
    </lineage>
</organism>
<dbReference type="SUPFAM" id="SSF53474">
    <property type="entry name" value="alpha/beta-Hydrolases"/>
    <property type="match status" value="1"/>
</dbReference>
<gene>
    <name evidence="3" type="ORF">ATO7_02710</name>
</gene>
<dbReference type="GO" id="GO:0016020">
    <property type="term" value="C:membrane"/>
    <property type="evidence" value="ECO:0007669"/>
    <property type="project" value="TreeGrafter"/>
</dbReference>
<evidence type="ECO:0000256" key="1">
    <source>
        <dbReference type="ARBA" id="ARBA00022801"/>
    </source>
</evidence>
<dbReference type="Pfam" id="PF00561">
    <property type="entry name" value="Abhydrolase_1"/>
    <property type="match status" value="1"/>
</dbReference>
<evidence type="ECO:0000313" key="4">
    <source>
        <dbReference type="Proteomes" id="UP000192342"/>
    </source>
</evidence>
<dbReference type="PRINTS" id="PR00412">
    <property type="entry name" value="EPOXHYDRLASE"/>
</dbReference>
<dbReference type="RefSeq" id="WP_083559370.1">
    <property type="nucleotide sequence ID" value="NZ_AQQV01000001.1"/>
</dbReference>
<accession>A0A1Y1SHF9</accession>
<feature type="domain" description="AB hydrolase-1" evidence="2">
    <location>
        <begin position="29"/>
        <end position="258"/>
    </location>
</feature>
<dbReference type="InterPro" id="IPR000639">
    <property type="entry name" value="Epox_hydrolase-like"/>
</dbReference>
<keyword evidence="1 3" id="KW-0378">Hydrolase</keyword>
<keyword evidence="4" id="KW-1185">Reference proteome</keyword>
<evidence type="ECO:0000259" key="2">
    <source>
        <dbReference type="Pfam" id="PF00561"/>
    </source>
</evidence>
<comment type="caution">
    <text evidence="3">The sequence shown here is derived from an EMBL/GenBank/DDBJ whole genome shotgun (WGS) entry which is preliminary data.</text>
</comment>